<dbReference type="InterPro" id="IPR036390">
    <property type="entry name" value="WH_DNA-bd_sf"/>
</dbReference>
<dbReference type="InterPro" id="IPR011991">
    <property type="entry name" value="ArsR-like_HTH"/>
</dbReference>
<name>A0A1T4XNH2_9BACL</name>
<dbReference type="EMBL" id="FUYJ01000001">
    <property type="protein sequence ID" value="SKA91077.1"/>
    <property type="molecule type" value="Genomic_DNA"/>
</dbReference>
<evidence type="ECO:0000259" key="4">
    <source>
        <dbReference type="PROSITE" id="PS50995"/>
    </source>
</evidence>
<dbReference type="Proteomes" id="UP000190042">
    <property type="component" value="Unassembled WGS sequence"/>
</dbReference>
<protein>
    <submittedName>
        <fullName evidence="5">DNA-binding transcriptional regulator, MarR family</fullName>
    </submittedName>
</protein>
<dbReference type="PANTHER" id="PTHR42756:SF1">
    <property type="entry name" value="TRANSCRIPTIONAL REPRESSOR OF EMRAB OPERON"/>
    <property type="match status" value="1"/>
</dbReference>
<keyword evidence="2 5" id="KW-0238">DNA-binding</keyword>
<evidence type="ECO:0000313" key="5">
    <source>
        <dbReference type="EMBL" id="SKA91077.1"/>
    </source>
</evidence>
<gene>
    <name evidence="5" type="ORF">SAMN04244570_1085</name>
</gene>
<accession>A0A1T4XNH2</accession>
<dbReference type="GO" id="GO:0003677">
    <property type="term" value="F:DNA binding"/>
    <property type="evidence" value="ECO:0007669"/>
    <property type="project" value="UniProtKB-KW"/>
</dbReference>
<evidence type="ECO:0000256" key="3">
    <source>
        <dbReference type="ARBA" id="ARBA00023163"/>
    </source>
</evidence>
<proteinExistence type="predicted"/>
<dbReference type="GO" id="GO:0003700">
    <property type="term" value="F:DNA-binding transcription factor activity"/>
    <property type="evidence" value="ECO:0007669"/>
    <property type="project" value="InterPro"/>
</dbReference>
<evidence type="ECO:0000256" key="2">
    <source>
        <dbReference type="ARBA" id="ARBA00023125"/>
    </source>
</evidence>
<evidence type="ECO:0000256" key="1">
    <source>
        <dbReference type="ARBA" id="ARBA00023015"/>
    </source>
</evidence>
<dbReference type="InterPro" id="IPR036388">
    <property type="entry name" value="WH-like_DNA-bd_sf"/>
</dbReference>
<dbReference type="PROSITE" id="PS50995">
    <property type="entry name" value="HTH_MARR_2"/>
    <property type="match status" value="1"/>
</dbReference>
<reference evidence="6" key="1">
    <citation type="submission" date="2017-02" db="EMBL/GenBank/DDBJ databases">
        <authorList>
            <person name="Varghese N."/>
            <person name="Submissions S."/>
        </authorList>
    </citation>
    <scope>NUCLEOTIDE SEQUENCE [LARGE SCALE GENOMIC DNA]</scope>
    <source>
        <strain evidence="6">DSM 23966</strain>
    </source>
</reference>
<evidence type="ECO:0000313" key="6">
    <source>
        <dbReference type="Proteomes" id="UP000190042"/>
    </source>
</evidence>
<dbReference type="Gene3D" id="1.10.10.10">
    <property type="entry name" value="Winged helix-like DNA-binding domain superfamily/Winged helix DNA-binding domain"/>
    <property type="match status" value="1"/>
</dbReference>
<dbReference type="SMART" id="SM00347">
    <property type="entry name" value="HTH_MARR"/>
    <property type="match status" value="1"/>
</dbReference>
<dbReference type="PANTHER" id="PTHR42756">
    <property type="entry name" value="TRANSCRIPTIONAL REGULATOR, MARR"/>
    <property type="match status" value="1"/>
</dbReference>
<dbReference type="RefSeq" id="WP_078816817.1">
    <property type="nucleotide sequence ID" value="NZ_FUYJ01000001.1"/>
</dbReference>
<dbReference type="Pfam" id="PF12802">
    <property type="entry name" value="MarR_2"/>
    <property type="match status" value="1"/>
</dbReference>
<feature type="domain" description="HTH marR-type" evidence="4">
    <location>
        <begin position="5"/>
        <end position="143"/>
    </location>
</feature>
<keyword evidence="3" id="KW-0804">Transcription</keyword>
<dbReference type="AlphaFoldDB" id="A0A1T4XNH2"/>
<keyword evidence="1" id="KW-0805">Transcription regulation</keyword>
<sequence length="150" mass="17458">MHLNHQKMFKELTVVFSEYYLNYLLYNKNAQKFNAYNLTAQQDTILFFLKDKPHITANEIAKKFLISKSAVSQVLSKLEALNFIKRESNPNNHREFFVELAEKGLAYQALSEEADKEFMTKHFADIDLEQLQNVLQTMKKVNASISSSDE</sequence>
<organism evidence="5 6">
    <name type="scientific">Sporosarcina newyorkensis</name>
    <dbReference type="NCBI Taxonomy" id="759851"/>
    <lineage>
        <taxon>Bacteria</taxon>
        <taxon>Bacillati</taxon>
        <taxon>Bacillota</taxon>
        <taxon>Bacilli</taxon>
        <taxon>Bacillales</taxon>
        <taxon>Caryophanaceae</taxon>
        <taxon>Sporosarcina</taxon>
    </lineage>
</organism>
<dbReference type="CDD" id="cd00090">
    <property type="entry name" value="HTH_ARSR"/>
    <property type="match status" value="1"/>
</dbReference>
<dbReference type="SUPFAM" id="SSF46785">
    <property type="entry name" value="Winged helix' DNA-binding domain"/>
    <property type="match status" value="1"/>
</dbReference>
<dbReference type="InterPro" id="IPR000835">
    <property type="entry name" value="HTH_MarR-typ"/>
</dbReference>
<keyword evidence="6" id="KW-1185">Reference proteome</keyword>